<dbReference type="OMA" id="HRECLGK"/>
<dbReference type="FunFam" id="1.10.1240.40:FF:000005">
    <property type="entry name" value="ENT domain containing protein, expressed"/>
    <property type="match status" value="1"/>
</dbReference>
<comment type="subcellular location">
    <subcellularLocation>
        <location evidence="1">Nucleus</location>
    </subcellularLocation>
</comment>
<dbReference type="SMART" id="SM01191">
    <property type="entry name" value="ENT"/>
    <property type="match status" value="2"/>
</dbReference>
<dbReference type="Gene3D" id="1.10.10.60">
    <property type="entry name" value="Homeodomain-like"/>
    <property type="match status" value="1"/>
</dbReference>
<dbReference type="Pfam" id="PF03735">
    <property type="entry name" value="ENT"/>
    <property type="match status" value="2"/>
</dbReference>
<evidence type="ECO:0000256" key="3">
    <source>
        <dbReference type="SAM" id="MobiDB-lite"/>
    </source>
</evidence>
<dbReference type="FunCoup" id="A0A1D6KUR2">
    <property type="interactions" value="507"/>
</dbReference>
<feature type="region of interest" description="Disordered" evidence="3">
    <location>
        <begin position="386"/>
        <end position="409"/>
    </location>
</feature>
<dbReference type="PROSITE" id="PS51138">
    <property type="entry name" value="ENT"/>
    <property type="match status" value="2"/>
</dbReference>
<gene>
    <name evidence="5" type="ORF">ZEAMMB73_Zm00001d032901</name>
</gene>
<feature type="region of interest" description="Disordered" evidence="3">
    <location>
        <begin position="632"/>
        <end position="681"/>
    </location>
</feature>
<dbReference type="GO" id="GO:0050832">
    <property type="term" value="P:defense response to fungus"/>
    <property type="evidence" value="ECO:0007669"/>
    <property type="project" value="InterPro"/>
</dbReference>
<sequence length="681" mass="75173">MEDSVQVACVISNATDAAFQIYSLRRSAYAAVLRAFCAQSDVLSMGKERCLTELRNELKILQTEHAECLVKARSNKQIKSFRYTTKQFIWTIAFLVSASLHSKRNTCSTEVIKDFPDLQCVLPDTRDTVFQIHCLERSAYAAVLRAFCAVTNHLSLLQVKILSELKNELRISHGEYKEILMKASVNEHIKSLRKFSLAKLSVVTKNDPAFDVHAMLHDKIGSTGEVCTSSTSCLSLIQQSPISENSMSSTRDIGLSDSSNGAKEGPNFESRTVVSAKRLKTVNGHAPAYLKCGPSNQLPVEVCAMMVLSYPYVEKLLNHNDVEQDMDTIMMKTIYYSSLPCPFCGCVTNGCTADTLDCETLCCQVKSGCVSSPIFQEKHSRLNAGQSSLSVDHARKESEKMKSEAPEMSVSESLGVVDRKYEIEYQKAKNKDSDLEHGSEIIKLCLTASLLNKVERIFKENPDSANLEKAKLTLKDQEKDLLDALAKLSEVAYDGTLGAVVYFGADHNHRPVNLKKHDDGKSTEAVLPKLVSSSDETSPETRLGDCGTENKVKILMAVGPASAPLAAPRKKRVWTKLTAEQKERMLEFAQRFRWRVHKAGAEAVDAFCAQIGVTQRVFKNWINNNRHLAKIPPSALPSHHQDHPAATAQGSMTEEGKSLEAEVDVSADGGKDGENEVSDPI</sequence>
<organism evidence="5">
    <name type="scientific">Zea mays</name>
    <name type="common">Maize</name>
    <dbReference type="NCBI Taxonomy" id="4577"/>
    <lineage>
        <taxon>Eukaryota</taxon>
        <taxon>Viridiplantae</taxon>
        <taxon>Streptophyta</taxon>
        <taxon>Embryophyta</taxon>
        <taxon>Tracheophyta</taxon>
        <taxon>Spermatophyta</taxon>
        <taxon>Magnoliopsida</taxon>
        <taxon>Liliopsida</taxon>
        <taxon>Poales</taxon>
        <taxon>Poaceae</taxon>
        <taxon>PACMAD clade</taxon>
        <taxon>Panicoideae</taxon>
        <taxon>Andropogonodae</taxon>
        <taxon>Andropogoneae</taxon>
        <taxon>Tripsacinae</taxon>
        <taxon>Zea</taxon>
    </lineage>
</organism>
<dbReference type="SMR" id="A0A1D6KUR2"/>
<keyword evidence="2" id="KW-0539">Nucleus</keyword>
<dbReference type="SUPFAM" id="SSF158639">
    <property type="entry name" value="ENT-like"/>
    <property type="match status" value="2"/>
</dbReference>
<dbReference type="SUPFAM" id="SSF46689">
    <property type="entry name" value="Homeodomain-like"/>
    <property type="match status" value="1"/>
</dbReference>
<reference evidence="5" key="1">
    <citation type="submission" date="2015-12" db="EMBL/GenBank/DDBJ databases">
        <title>Update maize B73 reference genome by single molecule sequencing technologies.</title>
        <authorList>
            <consortium name="Maize Genome Sequencing Project"/>
            <person name="Ware D."/>
        </authorList>
    </citation>
    <scope>NUCLEOTIDE SEQUENCE [LARGE SCALE GENOMIC DNA]</scope>
    <source>
        <tissue evidence="5">Seedling</tissue>
    </source>
</reference>
<name>A0A1D6KUR2_MAIZE</name>
<dbReference type="NCBIfam" id="TIGR01565">
    <property type="entry name" value="homeo_ZF_HD"/>
    <property type="match status" value="1"/>
</dbReference>
<feature type="compositionally biased region" description="Polar residues" evidence="3">
    <location>
        <begin position="244"/>
        <end position="261"/>
    </location>
</feature>
<feature type="domain" description="ENT" evidence="4">
    <location>
        <begin position="17"/>
        <end position="106"/>
    </location>
</feature>
<dbReference type="Gene3D" id="1.10.1240.40">
    <property type="entry name" value="ENT domain"/>
    <property type="match status" value="2"/>
</dbReference>
<feature type="region of interest" description="Disordered" evidence="3">
    <location>
        <begin position="244"/>
        <end position="267"/>
    </location>
</feature>
<dbReference type="InterPro" id="IPR033485">
    <property type="entry name" value="EMSY-LIKE_plant"/>
</dbReference>
<dbReference type="PANTHER" id="PTHR33432">
    <property type="entry name" value="PROTEIN EMSY-LIKE 4"/>
    <property type="match status" value="1"/>
</dbReference>
<dbReference type="InterPro" id="IPR009057">
    <property type="entry name" value="Homeodomain-like_sf"/>
</dbReference>
<accession>A0A1D6KUR2</accession>
<evidence type="ECO:0000259" key="4">
    <source>
        <dbReference type="PROSITE" id="PS51138"/>
    </source>
</evidence>
<dbReference type="InterPro" id="IPR005491">
    <property type="entry name" value="ENT_dom"/>
</dbReference>
<dbReference type="GO" id="GO:0005634">
    <property type="term" value="C:nucleus"/>
    <property type="evidence" value="ECO:0007669"/>
    <property type="project" value="UniProtKB-SubCell"/>
</dbReference>
<dbReference type="ExpressionAtlas" id="A0A1D6KUR2">
    <property type="expression patterns" value="baseline and differential"/>
</dbReference>
<evidence type="ECO:0000256" key="1">
    <source>
        <dbReference type="ARBA" id="ARBA00004123"/>
    </source>
</evidence>
<dbReference type="InParanoid" id="A0A1D6KUR2"/>
<feature type="compositionally biased region" description="Basic and acidic residues" evidence="3">
    <location>
        <begin position="392"/>
        <end position="405"/>
    </location>
</feature>
<dbReference type="AlphaFoldDB" id="A0A1D6KUR2"/>
<protein>
    <submittedName>
        <fullName evidence="5">Protein EMSY-LIKE 1</fullName>
    </submittedName>
</protein>
<dbReference type="EMBL" id="CM007647">
    <property type="protein sequence ID" value="ONM06302.1"/>
    <property type="molecule type" value="Genomic_DNA"/>
</dbReference>
<dbReference type="PANTHER" id="PTHR33432:SF22">
    <property type="entry name" value="OS10G0436850 PROTEIN"/>
    <property type="match status" value="1"/>
</dbReference>
<evidence type="ECO:0000256" key="2">
    <source>
        <dbReference type="ARBA" id="ARBA00023242"/>
    </source>
</evidence>
<proteinExistence type="predicted"/>
<dbReference type="InterPro" id="IPR036142">
    <property type="entry name" value="ENT_dom-like_sf"/>
</dbReference>
<dbReference type="InterPro" id="IPR006455">
    <property type="entry name" value="Homeodomain_ZF_HD"/>
</dbReference>
<feature type="domain" description="ENT" evidence="4">
    <location>
        <begin position="128"/>
        <end position="216"/>
    </location>
</feature>
<evidence type="ECO:0000313" key="5">
    <source>
        <dbReference type="EMBL" id="ONM06302.1"/>
    </source>
</evidence>